<evidence type="ECO:0000256" key="1">
    <source>
        <dbReference type="ARBA" id="ARBA00004170"/>
    </source>
</evidence>
<evidence type="ECO:0000256" key="3">
    <source>
        <dbReference type="ARBA" id="ARBA00022448"/>
    </source>
</evidence>
<dbReference type="GO" id="GO:0031201">
    <property type="term" value="C:SNARE complex"/>
    <property type="evidence" value="ECO:0007669"/>
    <property type="project" value="TreeGrafter"/>
</dbReference>
<dbReference type="GO" id="GO:0005774">
    <property type="term" value="C:vacuolar membrane"/>
    <property type="evidence" value="ECO:0007669"/>
    <property type="project" value="TreeGrafter"/>
</dbReference>
<evidence type="ECO:0000256" key="4">
    <source>
        <dbReference type="ARBA" id="ARBA00022892"/>
    </source>
</evidence>
<evidence type="ECO:0000256" key="5">
    <source>
        <dbReference type="ARBA" id="ARBA00022927"/>
    </source>
</evidence>
<keyword evidence="4 7" id="KW-0931">ER-Golgi transport</keyword>
<dbReference type="PRINTS" id="PR00448">
    <property type="entry name" value="NSFATTACHMNT"/>
</dbReference>
<dbReference type="GO" id="GO:0035494">
    <property type="term" value="P:SNARE complex disassembly"/>
    <property type="evidence" value="ECO:0007669"/>
    <property type="project" value="TreeGrafter"/>
</dbReference>
<protein>
    <submittedName>
        <fullName evidence="8">Sec17p</fullName>
    </submittedName>
</protein>
<dbReference type="AlphaFoldDB" id="C7GNB4"/>
<accession>C7GNB4</accession>
<comment type="caution">
    <text evidence="8">The sequence shown here is derived from an EMBL/GenBank/DDBJ whole genome shotgun (WGS) entry which is preliminary data.</text>
</comment>
<dbReference type="FunFam" id="1.25.40.10:FF:000049">
    <property type="entry name" value="Alpha-soluble NSF attachment protein-like"/>
    <property type="match status" value="1"/>
</dbReference>
<dbReference type="InterPro" id="IPR000744">
    <property type="entry name" value="NSF_attach"/>
</dbReference>
<comment type="similarity">
    <text evidence="2 7">Belongs to the SNAP family.</text>
</comment>
<dbReference type="Proteomes" id="UP000008073">
    <property type="component" value="Unassembled WGS sequence"/>
</dbReference>
<dbReference type="EMBL" id="ACFL01000072">
    <property type="protein sequence ID" value="EEU07693.1"/>
    <property type="molecule type" value="Genomic_DNA"/>
</dbReference>
<evidence type="ECO:0000256" key="7">
    <source>
        <dbReference type="RuleBase" id="RU367013"/>
    </source>
</evidence>
<dbReference type="GO" id="GO:0006886">
    <property type="term" value="P:intracellular protein transport"/>
    <property type="evidence" value="ECO:0007669"/>
    <property type="project" value="UniProtKB-UniRule"/>
</dbReference>
<dbReference type="PANTHER" id="PTHR13768">
    <property type="entry name" value="SOLUBLE NSF ATTACHMENT PROTEIN SNAP"/>
    <property type="match status" value="1"/>
</dbReference>
<dbReference type="GO" id="GO:0005483">
    <property type="term" value="F:soluble NSF attachment protein activity"/>
    <property type="evidence" value="ECO:0007669"/>
    <property type="project" value="TreeGrafter"/>
</dbReference>
<dbReference type="Gene3D" id="1.25.40.10">
    <property type="entry name" value="Tetratricopeptide repeat domain"/>
    <property type="match status" value="1"/>
</dbReference>
<gene>
    <name evidence="8" type="primary">SEC17</name>
    <name evidence="8" type="ORF">C1Q_01747</name>
</gene>
<evidence type="ECO:0000313" key="9">
    <source>
        <dbReference type="Proteomes" id="UP000008073"/>
    </source>
</evidence>
<comment type="function">
    <text evidence="7">Required for vesicular transport between the endoplasmic reticulum and the Golgi apparatus.</text>
</comment>
<keyword evidence="5 7" id="KW-0653">Protein transport</keyword>
<dbReference type="CDD" id="cd15832">
    <property type="entry name" value="SNAP"/>
    <property type="match status" value="1"/>
</dbReference>
<dbReference type="InterPro" id="IPR011990">
    <property type="entry name" value="TPR-like_helical_dom_sf"/>
</dbReference>
<proteinExistence type="inferred from homology"/>
<evidence type="ECO:0000313" key="8">
    <source>
        <dbReference type="EMBL" id="EEU07693.1"/>
    </source>
</evidence>
<dbReference type="SUPFAM" id="SSF48452">
    <property type="entry name" value="TPR-like"/>
    <property type="match status" value="1"/>
</dbReference>
<sequence length="293" mass="32902">MSDPVELLKRVAEKKGVPSSGFMKLFSGSDSYKFEEAADLCVQAATIYRLRKELNLAGDSFLKAADYQKKAGNEDEAGNTYVEAYKCFKSGGNSVNAVDSLENAIQIFTHRGQFRRGANFKFELGEILENDLHDYAKAIDCYELAGEWYAQDQSVALSNKCFIKCADLKALDGQYIEASDIYSKLIKSSMGNRLSQWSLKDYFLKKGLCQLAATDAVAAARTLQEGQSEDPNFADSRESNFLKSLIDAVNEGDSEQLSEHCKEFDNFMRLDKWKITILNKIKESIQQQEDDLL</sequence>
<organism evidence="8 9">
    <name type="scientific">Saccharomyces cerevisiae (strain JAY291)</name>
    <name type="common">Baker's yeast</name>
    <dbReference type="NCBI Taxonomy" id="574961"/>
    <lineage>
        <taxon>Eukaryota</taxon>
        <taxon>Fungi</taxon>
        <taxon>Dikarya</taxon>
        <taxon>Ascomycota</taxon>
        <taxon>Saccharomycotina</taxon>
        <taxon>Saccharomycetes</taxon>
        <taxon>Saccharomycetales</taxon>
        <taxon>Saccharomycetaceae</taxon>
        <taxon>Saccharomyces</taxon>
    </lineage>
</organism>
<dbReference type="Pfam" id="PF14938">
    <property type="entry name" value="SNAP"/>
    <property type="match status" value="1"/>
</dbReference>
<keyword evidence="3 7" id="KW-0813">Transport</keyword>
<dbReference type="GO" id="GO:0019905">
    <property type="term" value="F:syntaxin binding"/>
    <property type="evidence" value="ECO:0007669"/>
    <property type="project" value="TreeGrafter"/>
</dbReference>
<name>C7GNB4_YEAS2</name>
<comment type="subcellular location">
    <subcellularLocation>
        <location evidence="1 7">Membrane</location>
        <topology evidence="1 7">Peripheral membrane protein</topology>
    </subcellularLocation>
</comment>
<dbReference type="OrthoDB" id="9984275at2759"/>
<dbReference type="PANTHER" id="PTHR13768:SF8">
    <property type="entry name" value="ALPHA-SOLUBLE NSF ATTACHMENT PROTEIN"/>
    <property type="match status" value="1"/>
</dbReference>
<reference evidence="8 9" key="1">
    <citation type="journal article" date="2009" name="Genome Res.">
        <title>Genome structure of a Saccharomyces cerevisiae strain widely used in bioethanol production.</title>
        <authorList>
            <person name="Argueso J.L."/>
            <person name="Carazzolle M.F."/>
            <person name="Mieczkowski P.A."/>
            <person name="Duarte F.M."/>
            <person name="Netto O.V."/>
            <person name="Missawa S.K."/>
            <person name="Galzerani F."/>
            <person name="Costa G.G."/>
            <person name="Vidal R.O."/>
            <person name="Noronha M.F."/>
            <person name="Dominska M."/>
            <person name="Andrietta M.G."/>
            <person name="Andrietta S.R."/>
            <person name="Cunha A.F."/>
            <person name="Gomes L.H."/>
            <person name="Tavares F.C."/>
            <person name="Alcarde A.R."/>
            <person name="Dietrich F.S."/>
            <person name="McCusker J.H."/>
            <person name="Petes T.D."/>
            <person name="Pereira G.A."/>
        </authorList>
    </citation>
    <scope>NUCLEOTIDE SEQUENCE [LARGE SCALE GENOMIC DNA]</scope>
    <source>
        <strain evidence="8 9">JAY291</strain>
    </source>
</reference>
<evidence type="ECO:0000256" key="6">
    <source>
        <dbReference type="ARBA" id="ARBA00023136"/>
    </source>
</evidence>
<evidence type="ECO:0000256" key="2">
    <source>
        <dbReference type="ARBA" id="ARBA00010050"/>
    </source>
</evidence>
<keyword evidence="6 7" id="KW-0472">Membrane</keyword>